<dbReference type="VEuPathDB" id="CryptoDB:Cvel_24950"/>
<name>A0A0G4H701_9ALVE</name>
<proteinExistence type="predicted"/>
<evidence type="ECO:0000256" key="3">
    <source>
        <dbReference type="PROSITE-ProRule" id="PRU00023"/>
    </source>
</evidence>
<sequence>MPNCLPAFLRLCRISSSQKCAKGEERDRGGIAKGSPEEMSRKPEEEMQETLGEVWAPTRRHRLHDFRRKNPNHKMENSSPGPVLLQEEGEEKEETDPESLIMASKEGDLQKVKKMIHCGKAYVDMQDKHGNTALMWASLHGHKDTARLLVDGKANVDMQNSDGKTALMWASLNGHMDIVRLLLDAKSNMSIEDQQGNSALMLAVKNEDVEMVECLLARPGSASQNVVNVPDSQGQTPLIHAAARGHIRLVELLLRRGADLSLKDTNGNTALAVAKDAGKMQVVERLKSGERMDDPWSAEMVSEWNDLSSLIDSEAVAFWPLDFLRSLLERDAKLPSRQKVAEAAKYLGVDCQPFSARTLAADLRHPVGAPFKLVAVSYPWLSKEHSDPDGFRLRSVLEQLDKHWWAQEGSSVTVFVFWDYLSLFQRAPGGKHTDAPHTVLEKGLHKIDIIYSSPHTHVIRSMKVSESAPNATPYIERGWCWFESAVTALKPLAQVLSDDTDGESPKKKNQSSLCIPASPLAFDETIDTKKFTNGADADDVKAMYKNFLHRSVQKLRVLTDGSWASSRETRKEMNPQAALQLAALVEYVAADPTLAGRLQPQVLGLEGSAFDGAGMLPYHPFPSLDESSHLAISLKRLLCAFAKLRRVTAVSFTAIEVSRDGDSESKKIYMEGLQRALRGLFPAEGPCPLGINLPLLASAGVTEVS</sequence>
<evidence type="ECO:0000313" key="5">
    <source>
        <dbReference type="EMBL" id="CEM39619.1"/>
    </source>
</evidence>
<dbReference type="AlphaFoldDB" id="A0A0G4H701"/>
<feature type="repeat" description="ANK" evidence="3">
    <location>
        <begin position="233"/>
        <end position="265"/>
    </location>
</feature>
<evidence type="ECO:0000256" key="2">
    <source>
        <dbReference type="ARBA" id="ARBA00023043"/>
    </source>
</evidence>
<gene>
    <name evidence="5" type="ORF">Cvel_24950</name>
</gene>
<feature type="repeat" description="ANK" evidence="3">
    <location>
        <begin position="129"/>
        <end position="161"/>
    </location>
</feature>
<protein>
    <submittedName>
        <fullName evidence="5">Uncharacterized protein</fullName>
    </submittedName>
</protein>
<dbReference type="EMBL" id="CDMZ01001943">
    <property type="protein sequence ID" value="CEM39619.1"/>
    <property type="molecule type" value="Genomic_DNA"/>
</dbReference>
<organism evidence="5">
    <name type="scientific">Chromera velia CCMP2878</name>
    <dbReference type="NCBI Taxonomy" id="1169474"/>
    <lineage>
        <taxon>Eukaryota</taxon>
        <taxon>Sar</taxon>
        <taxon>Alveolata</taxon>
        <taxon>Colpodellida</taxon>
        <taxon>Chromeraceae</taxon>
        <taxon>Chromera</taxon>
    </lineage>
</organism>
<feature type="compositionally biased region" description="Acidic residues" evidence="4">
    <location>
        <begin position="87"/>
        <end position="97"/>
    </location>
</feature>
<dbReference type="Gene3D" id="1.25.40.20">
    <property type="entry name" value="Ankyrin repeat-containing domain"/>
    <property type="match status" value="3"/>
</dbReference>
<evidence type="ECO:0000256" key="1">
    <source>
        <dbReference type="ARBA" id="ARBA00022737"/>
    </source>
</evidence>
<dbReference type="InterPro" id="IPR002110">
    <property type="entry name" value="Ankyrin_rpt"/>
</dbReference>
<dbReference type="Pfam" id="PF13857">
    <property type="entry name" value="Ank_5"/>
    <property type="match status" value="1"/>
</dbReference>
<evidence type="ECO:0000256" key="4">
    <source>
        <dbReference type="SAM" id="MobiDB-lite"/>
    </source>
</evidence>
<feature type="region of interest" description="Disordered" evidence="4">
    <location>
        <begin position="19"/>
        <end position="49"/>
    </location>
</feature>
<keyword evidence="1" id="KW-0677">Repeat</keyword>
<dbReference type="PROSITE" id="PS50088">
    <property type="entry name" value="ANK_REPEAT"/>
    <property type="match status" value="3"/>
</dbReference>
<keyword evidence="2 3" id="KW-0040">ANK repeat</keyword>
<dbReference type="SUPFAM" id="SSF48403">
    <property type="entry name" value="Ankyrin repeat"/>
    <property type="match status" value="1"/>
</dbReference>
<feature type="compositionally biased region" description="Basic and acidic residues" evidence="4">
    <location>
        <begin position="21"/>
        <end position="45"/>
    </location>
</feature>
<dbReference type="PANTHER" id="PTHR24171">
    <property type="entry name" value="ANKYRIN REPEAT DOMAIN-CONTAINING PROTEIN 39-RELATED"/>
    <property type="match status" value="1"/>
</dbReference>
<accession>A0A0G4H701</accession>
<dbReference type="Pfam" id="PF12796">
    <property type="entry name" value="Ank_2"/>
    <property type="match status" value="1"/>
</dbReference>
<dbReference type="InterPro" id="IPR036770">
    <property type="entry name" value="Ankyrin_rpt-contain_sf"/>
</dbReference>
<feature type="repeat" description="ANK" evidence="3">
    <location>
        <begin position="162"/>
        <end position="194"/>
    </location>
</feature>
<dbReference type="SMART" id="SM00248">
    <property type="entry name" value="ANK"/>
    <property type="match status" value="5"/>
</dbReference>
<dbReference type="PRINTS" id="PR01415">
    <property type="entry name" value="ANKYRIN"/>
</dbReference>
<feature type="region of interest" description="Disordered" evidence="4">
    <location>
        <begin position="67"/>
        <end position="98"/>
    </location>
</feature>
<reference evidence="5" key="1">
    <citation type="submission" date="2014-11" db="EMBL/GenBank/DDBJ databases">
        <authorList>
            <person name="Otto D Thomas"/>
            <person name="Naeem Raeece"/>
        </authorList>
    </citation>
    <scope>NUCLEOTIDE SEQUENCE</scope>
</reference>
<dbReference type="PROSITE" id="PS50297">
    <property type="entry name" value="ANK_REP_REGION"/>
    <property type="match status" value="3"/>
</dbReference>
<dbReference type="PhylomeDB" id="A0A0G4H701"/>